<sequence>MSETGTEPPTYAQRLPDPASTSNVRYNPTLTVLRELARDDERQTEYGSPAYVSEYRSRSADRTKNAIDHDLTDEDHERVRDAIRSASDRELLCVDRLVGRHPDATFCCRLYVPTEHARIALTWAKLFEPTDGREPDFHTLQLPDHDETAIRVFPEEGTTVVLGSDYTGEAKKSFLRLFMYRAKRAGGLGLHAGSKRVTVSDAEGTQRTVGQLFLGLSATGKSTLTSHGCWLEEPEHAAMLQDDVCALLPDGSVAGSEGQGLYIKTDGLTKSEQPALYEAATADSAVLENVVVADDGTVDFDDDRYTANARAVVQRSELSSAADEIDLPHVDQIFFITRNPLMPPVTRLDDRQAAVAFMLGESIETSAGDPSRAGESIRVVGTNPFIVGSEGEEGNVFRDLVRSLDVDCYVMNTGFIGDESIDVGVYESVTLLTEIARGTIEWRADDRMGLTIPDEVPGLDIDRYYVPDHVDDYDAASSALRDDRASYLDSFPHLDDEITNAVY</sequence>
<dbReference type="EC" id="4.1.1.49" evidence="3"/>
<dbReference type="GO" id="GO:0005524">
    <property type="term" value="F:ATP binding"/>
    <property type="evidence" value="ECO:0007669"/>
    <property type="project" value="UniProtKB-KW"/>
</dbReference>
<dbReference type="AlphaFoldDB" id="A0ABD5NSE9"/>
<dbReference type="RefSeq" id="WP_256531556.1">
    <property type="nucleotide sequence ID" value="NZ_CP101824.1"/>
</dbReference>
<keyword evidence="6" id="KW-0210">Decarboxylase</keyword>
<evidence type="ECO:0000256" key="10">
    <source>
        <dbReference type="SAM" id="MobiDB-lite"/>
    </source>
</evidence>
<dbReference type="InterPro" id="IPR001272">
    <property type="entry name" value="PEP_carboxykinase_ATP"/>
</dbReference>
<comment type="caution">
    <text evidence="11">The sequence shown here is derived from an EMBL/GenBank/DDBJ whole genome shotgun (WGS) entry which is preliminary data.</text>
</comment>
<keyword evidence="7" id="KW-0067">ATP-binding</keyword>
<evidence type="ECO:0000256" key="3">
    <source>
        <dbReference type="ARBA" id="ARBA00012363"/>
    </source>
</evidence>
<dbReference type="Pfam" id="PF01293">
    <property type="entry name" value="PEPCK_ATP"/>
    <property type="match status" value="1"/>
</dbReference>
<dbReference type="NCBIfam" id="NF006821">
    <property type="entry name" value="PRK09344.1-3"/>
    <property type="match status" value="1"/>
</dbReference>
<evidence type="ECO:0000256" key="2">
    <source>
        <dbReference type="ARBA" id="ARBA00006052"/>
    </source>
</evidence>
<evidence type="ECO:0000256" key="6">
    <source>
        <dbReference type="ARBA" id="ARBA00022793"/>
    </source>
</evidence>
<protein>
    <recommendedName>
        <fullName evidence="3">phosphoenolpyruvate carboxykinase (ATP)</fullName>
        <ecNumber evidence="3">4.1.1.49</ecNumber>
    </recommendedName>
</protein>
<gene>
    <name evidence="11" type="ORF">ACFOUR_16325</name>
</gene>
<evidence type="ECO:0000313" key="11">
    <source>
        <dbReference type="EMBL" id="MFC3959929.1"/>
    </source>
</evidence>
<organism evidence="11 12">
    <name type="scientific">Halovivax cerinus</name>
    <dbReference type="NCBI Taxonomy" id="1487865"/>
    <lineage>
        <taxon>Archaea</taxon>
        <taxon>Methanobacteriati</taxon>
        <taxon>Methanobacteriota</taxon>
        <taxon>Stenosarchaea group</taxon>
        <taxon>Halobacteria</taxon>
        <taxon>Halobacteriales</taxon>
        <taxon>Natrialbaceae</taxon>
        <taxon>Halovivax</taxon>
    </lineage>
</organism>
<evidence type="ECO:0000256" key="9">
    <source>
        <dbReference type="ARBA" id="ARBA00047371"/>
    </source>
</evidence>
<evidence type="ECO:0000256" key="4">
    <source>
        <dbReference type="ARBA" id="ARBA00022432"/>
    </source>
</evidence>
<dbReference type="Proteomes" id="UP001595846">
    <property type="component" value="Unassembled WGS sequence"/>
</dbReference>
<keyword evidence="12" id="KW-1185">Reference proteome</keyword>
<evidence type="ECO:0000256" key="8">
    <source>
        <dbReference type="ARBA" id="ARBA00023239"/>
    </source>
</evidence>
<keyword evidence="4" id="KW-0312">Gluconeogenesis</keyword>
<proteinExistence type="inferred from homology"/>
<accession>A0ABD5NSE9</accession>
<feature type="region of interest" description="Disordered" evidence="10">
    <location>
        <begin position="1"/>
        <end position="27"/>
    </location>
</feature>
<dbReference type="GO" id="GO:0004612">
    <property type="term" value="F:phosphoenolpyruvate carboxykinase (ATP) activity"/>
    <property type="evidence" value="ECO:0007669"/>
    <property type="project" value="UniProtKB-EC"/>
</dbReference>
<dbReference type="GO" id="GO:0006094">
    <property type="term" value="P:gluconeogenesis"/>
    <property type="evidence" value="ECO:0007669"/>
    <property type="project" value="UniProtKB-KW"/>
</dbReference>
<evidence type="ECO:0000256" key="7">
    <source>
        <dbReference type="ARBA" id="ARBA00022840"/>
    </source>
</evidence>
<dbReference type="InterPro" id="IPR008210">
    <property type="entry name" value="PEP_carboxykinase_N"/>
</dbReference>
<dbReference type="Gene3D" id="3.40.449.10">
    <property type="entry name" value="Phosphoenolpyruvate Carboxykinase, domain 1"/>
    <property type="match status" value="1"/>
</dbReference>
<reference evidence="11 12" key="1">
    <citation type="journal article" date="2019" name="Int. J. Syst. Evol. Microbiol.">
        <title>The Global Catalogue of Microorganisms (GCM) 10K type strain sequencing project: providing services to taxonomists for standard genome sequencing and annotation.</title>
        <authorList>
            <consortium name="The Broad Institute Genomics Platform"/>
            <consortium name="The Broad Institute Genome Sequencing Center for Infectious Disease"/>
            <person name="Wu L."/>
            <person name="Ma J."/>
        </authorList>
    </citation>
    <scope>NUCLEOTIDE SEQUENCE [LARGE SCALE GENOMIC DNA]</scope>
    <source>
        <strain evidence="11 12">IBRC-M 10256</strain>
    </source>
</reference>
<comment type="similarity">
    <text evidence="2">Belongs to the phosphoenolpyruvate carboxykinase (ATP) family.</text>
</comment>
<dbReference type="SUPFAM" id="SSF53795">
    <property type="entry name" value="PEP carboxykinase-like"/>
    <property type="match status" value="1"/>
</dbReference>
<keyword evidence="5" id="KW-0547">Nucleotide-binding</keyword>
<dbReference type="InterPro" id="IPR013035">
    <property type="entry name" value="PEP_carboxykinase_C"/>
</dbReference>
<comment type="catalytic activity">
    <reaction evidence="9">
        <text>oxaloacetate + ATP = phosphoenolpyruvate + ADP + CO2</text>
        <dbReference type="Rhea" id="RHEA:18617"/>
        <dbReference type="ChEBI" id="CHEBI:16452"/>
        <dbReference type="ChEBI" id="CHEBI:16526"/>
        <dbReference type="ChEBI" id="CHEBI:30616"/>
        <dbReference type="ChEBI" id="CHEBI:58702"/>
        <dbReference type="ChEBI" id="CHEBI:456216"/>
        <dbReference type="EC" id="4.1.1.49"/>
    </reaction>
</comment>
<keyword evidence="8" id="KW-0456">Lyase</keyword>
<dbReference type="EMBL" id="JBHSAQ010000014">
    <property type="protein sequence ID" value="MFC3959929.1"/>
    <property type="molecule type" value="Genomic_DNA"/>
</dbReference>
<dbReference type="Gene3D" id="3.90.228.20">
    <property type="match status" value="2"/>
</dbReference>
<evidence type="ECO:0000256" key="1">
    <source>
        <dbReference type="ARBA" id="ARBA00004742"/>
    </source>
</evidence>
<dbReference type="GeneID" id="73904305"/>
<comment type="pathway">
    <text evidence="1">Carbohydrate biosynthesis; gluconeogenesis.</text>
</comment>
<evidence type="ECO:0000313" key="12">
    <source>
        <dbReference type="Proteomes" id="UP001595846"/>
    </source>
</evidence>
<name>A0ABD5NSE9_9EURY</name>
<dbReference type="PANTHER" id="PTHR30031">
    <property type="entry name" value="PHOSPHOENOLPYRUVATE CARBOXYKINASE ATP"/>
    <property type="match status" value="1"/>
</dbReference>
<dbReference type="PANTHER" id="PTHR30031:SF0">
    <property type="entry name" value="PHOSPHOENOLPYRUVATE CARBOXYKINASE (ATP)"/>
    <property type="match status" value="1"/>
</dbReference>
<evidence type="ECO:0000256" key="5">
    <source>
        <dbReference type="ARBA" id="ARBA00022741"/>
    </source>
</evidence>
<dbReference type="SUPFAM" id="SSF68923">
    <property type="entry name" value="PEP carboxykinase N-terminal domain"/>
    <property type="match status" value="1"/>
</dbReference>